<sequence>MDEQVSEKSREPGNGEATSKEEDKREDNRVVDDNKDHCKEAVIEEGDDHELSSGDGSYVTCVEVLSDDESKTAKDNEITGEESSGSTASYELGESSKGECGTGGEKGGEDETQPKEMPVKGILAVKLKTEKKNVQSDFLEVRPKSIGMVTRNKSVTLNVREKDSKKNERYDVPPKSCMVVESRNKKEEPKTASPGKELLENIHVEAGLQEDIKFTPKRGDQHRSHFRHQQTVGQIAESREWHLDTDDIRYGVHRTYSDQPQQEEPGCWTICKVLGMDLCCCCLCTSPPDPYFIEEVDDDEQAAWQEERRENEEVRQDDKAMDDISFNANTEIENKPKRVGRMKRIRRFFQRLFCCTSGCRED</sequence>
<proteinExistence type="predicted"/>
<keyword evidence="3" id="KW-1185">Reference proteome</keyword>
<dbReference type="OrthoDB" id="6218032at2759"/>
<organism evidence="2 3">
    <name type="scientific">Magallana gigas</name>
    <name type="common">Pacific oyster</name>
    <name type="synonym">Crassostrea gigas</name>
    <dbReference type="NCBI Taxonomy" id="29159"/>
    <lineage>
        <taxon>Eukaryota</taxon>
        <taxon>Metazoa</taxon>
        <taxon>Spiralia</taxon>
        <taxon>Lophotrochozoa</taxon>
        <taxon>Mollusca</taxon>
        <taxon>Bivalvia</taxon>
        <taxon>Autobranchia</taxon>
        <taxon>Pteriomorphia</taxon>
        <taxon>Ostreida</taxon>
        <taxon>Ostreoidea</taxon>
        <taxon>Ostreidae</taxon>
        <taxon>Magallana</taxon>
    </lineage>
</organism>
<evidence type="ECO:0000313" key="2">
    <source>
        <dbReference type="EnsemblMetazoa" id="G30229.1:cds"/>
    </source>
</evidence>
<reference evidence="2" key="1">
    <citation type="submission" date="2022-08" db="UniProtKB">
        <authorList>
            <consortium name="EnsemblMetazoa"/>
        </authorList>
    </citation>
    <scope>IDENTIFICATION</scope>
    <source>
        <strain evidence="2">05x7-T-G4-1.051#20</strain>
    </source>
</reference>
<feature type="compositionally biased region" description="Basic and acidic residues" evidence="1">
    <location>
        <begin position="68"/>
        <end position="77"/>
    </location>
</feature>
<feature type="compositionally biased region" description="Basic and acidic residues" evidence="1">
    <location>
        <begin position="1"/>
        <end position="42"/>
    </location>
</feature>
<dbReference type="EnsemblMetazoa" id="G30229.1">
    <property type="protein sequence ID" value="G30229.1:cds"/>
    <property type="gene ID" value="G30229"/>
</dbReference>
<evidence type="ECO:0000256" key="1">
    <source>
        <dbReference type="SAM" id="MobiDB-lite"/>
    </source>
</evidence>
<accession>A0A8W8LXP8</accession>
<dbReference type="Proteomes" id="UP000005408">
    <property type="component" value="Unassembled WGS sequence"/>
</dbReference>
<name>A0A8W8LXP8_MAGGI</name>
<evidence type="ECO:0000313" key="3">
    <source>
        <dbReference type="Proteomes" id="UP000005408"/>
    </source>
</evidence>
<dbReference type="AlphaFoldDB" id="A0A8W8LXP8"/>
<feature type="region of interest" description="Disordered" evidence="1">
    <location>
        <begin position="1"/>
        <end position="119"/>
    </location>
</feature>
<feature type="compositionally biased region" description="Basic and acidic residues" evidence="1">
    <location>
        <begin position="106"/>
        <end position="118"/>
    </location>
</feature>
<protein>
    <submittedName>
        <fullName evidence="2">Uncharacterized protein</fullName>
    </submittedName>
</protein>